<name>A0ABD6EI50_9BILA</name>
<dbReference type="Proteomes" id="UP001608902">
    <property type="component" value="Unassembled WGS sequence"/>
</dbReference>
<comment type="caution">
    <text evidence="1">The sequence shown here is derived from an EMBL/GenBank/DDBJ whole genome shotgun (WGS) entry which is preliminary data.</text>
</comment>
<organism evidence="1 2">
    <name type="scientific">Gnathostoma spinigerum</name>
    <dbReference type="NCBI Taxonomy" id="75299"/>
    <lineage>
        <taxon>Eukaryota</taxon>
        <taxon>Metazoa</taxon>
        <taxon>Ecdysozoa</taxon>
        <taxon>Nematoda</taxon>
        <taxon>Chromadorea</taxon>
        <taxon>Rhabditida</taxon>
        <taxon>Spirurina</taxon>
        <taxon>Gnathostomatomorpha</taxon>
        <taxon>Gnathostomatoidea</taxon>
        <taxon>Gnathostomatidae</taxon>
        <taxon>Gnathostoma</taxon>
    </lineage>
</organism>
<proteinExistence type="predicted"/>
<keyword evidence="2" id="KW-1185">Reference proteome</keyword>
<sequence>MLADSLVLCSPVYNFIALCFGRQLNKSQYPHSSTSSTTNAALNEDSTLSSPALNSVGSGLQCTQFTNAHSDL</sequence>
<reference evidence="1 2" key="1">
    <citation type="submission" date="2024-08" db="EMBL/GenBank/DDBJ databases">
        <title>Gnathostoma spinigerum genome.</title>
        <authorList>
            <person name="Gonzalez-Bertolin B."/>
            <person name="Monzon S."/>
            <person name="Zaballos A."/>
            <person name="Jimenez P."/>
            <person name="Dekumyoy P."/>
            <person name="Varona S."/>
            <person name="Cuesta I."/>
            <person name="Sumanam S."/>
            <person name="Adisakwattana P."/>
            <person name="Gasser R.B."/>
            <person name="Hernandez-Gonzalez A."/>
            <person name="Young N.D."/>
            <person name="Perteguer M.J."/>
        </authorList>
    </citation>
    <scope>NUCLEOTIDE SEQUENCE [LARGE SCALE GENOMIC DNA]</scope>
    <source>
        <strain evidence="1">AL3</strain>
        <tissue evidence="1">Liver</tissue>
    </source>
</reference>
<protein>
    <submittedName>
        <fullName evidence="1">Uncharacterized protein</fullName>
    </submittedName>
</protein>
<evidence type="ECO:0000313" key="1">
    <source>
        <dbReference type="EMBL" id="MFH4979416.1"/>
    </source>
</evidence>
<dbReference type="AlphaFoldDB" id="A0ABD6EI50"/>
<dbReference type="EMBL" id="JBGFUD010004167">
    <property type="protein sequence ID" value="MFH4979416.1"/>
    <property type="molecule type" value="Genomic_DNA"/>
</dbReference>
<accession>A0ABD6EI50</accession>
<evidence type="ECO:0000313" key="2">
    <source>
        <dbReference type="Proteomes" id="UP001608902"/>
    </source>
</evidence>
<gene>
    <name evidence="1" type="ORF">AB6A40_006125</name>
</gene>